<dbReference type="InterPro" id="IPR009057">
    <property type="entry name" value="Homeodomain-like_sf"/>
</dbReference>
<dbReference type="GO" id="GO:0003700">
    <property type="term" value="F:DNA-binding transcription factor activity"/>
    <property type="evidence" value="ECO:0007669"/>
    <property type="project" value="TreeGrafter"/>
</dbReference>
<proteinExistence type="predicted"/>
<keyword evidence="1" id="KW-0805">Transcription regulation</keyword>
<dbReference type="Pfam" id="PF16859">
    <property type="entry name" value="TetR_C_11"/>
    <property type="match status" value="1"/>
</dbReference>
<evidence type="ECO:0000313" key="6">
    <source>
        <dbReference type="EMBL" id="TCO26263.1"/>
    </source>
</evidence>
<feature type="domain" description="HTH tetR-type" evidence="5">
    <location>
        <begin position="10"/>
        <end position="70"/>
    </location>
</feature>
<evidence type="ECO:0000256" key="4">
    <source>
        <dbReference type="PROSITE-ProRule" id="PRU00335"/>
    </source>
</evidence>
<dbReference type="GO" id="GO:0000976">
    <property type="term" value="F:transcription cis-regulatory region binding"/>
    <property type="evidence" value="ECO:0007669"/>
    <property type="project" value="TreeGrafter"/>
</dbReference>
<sequence length="190" mass="20298">MVGRGRPRDAGVEGRVLDAAMAEMRLRGYDGMSVDRVADRAAVAKTTIYRRWPSKAELVIAMIAGLRAAVPFEPSGDPRRDLTDLVTTIASTLTAVPTTLIADLAAAAAREPRVSESVRALWGERHAAVTAVVAQAQEDELVPGHASPAVLVDQLVGPLYYRLLITGEPISSAYVRELVLSTLGPDLEQS</sequence>
<reference evidence="6 7" key="1">
    <citation type="journal article" date="2015" name="Stand. Genomic Sci.">
        <title>Genomic Encyclopedia of Bacterial and Archaeal Type Strains, Phase III: the genomes of soil and plant-associated and newly described type strains.</title>
        <authorList>
            <person name="Whitman W.B."/>
            <person name="Woyke T."/>
            <person name="Klenk H.P."/>
            <person name="Zhou Y."/>
            <person name="Lilburn T.G."/>
            <person name="Beck B.J."/>
            <person name="De Vos P."/>
            <person name="Vandamme P."/>
            <person name="Eisen J.A."/>
            <person name="Garrity G."/>
            <person name="Hugenholtz P."/>
            <person name="Kyrpides N.C."/>
        </authorList>
    </citation>
    <scope>NUCLEOTIDE SEQUENCE [LARGE SCALE GENOMIC DNA]</scope>
    <source>
        <strain evidence="6 7">VKM Ac-2572</strain>
    </source>
</reference>
<dbReference type="Proteomes" id="UP000294508">
    <property type="component" value="Unassembled WGS sequence"/>
</dbReference>
<dbReference type="InterPro" id="IPR023772">
    <property type="entry name" value="DNA-bd_HTH_TetR-type_CS"/>
</dbReference>
<dbReference type="AlphaFoldDB" id="A0A4R2HH17"/>
<comment type="caution">
    <text evidence="6">The sequence shown here is derived from an EMBL/GenBank/DDBJ whole genome shotgun (WGS) entry which is preliminary data.</text>
</comment>
<dbReference type="Pfam" id="PF00440">
    <property type="entry name" value="TetR_N"/>
    <property type="match status" value="1"/>
</dbReference>
<dbReference type="PRINTS" id="PR00455">
    <property type="entry name" value="HTHTETR"/>
</dbReference>
<dbReference type="SUPFAM" id="SSF48498">
    <property type="entry name" value="Tetracyclin repressor-like, C-terminal domain"/>
    <property type="match status" value="1"/>
</dbReference>
<protein>
    <submittedName>
        <fullName evidence="6">TetR family transcriptional regulator</fullName>
    </submittedName>
</protein>
<dbReference type="PANTHER" id="PTHR30055:SF148">
    <property type="entry name" value="TETR-FAMILY TRANSCRIPTIONAL REGULATOR"/>
    <property type="match status" value="1"/>
</dbReference>
<name>A0A4R2HH17_9ACTN</name>
<dbReference type="Gene3D" id="1.10.10.60">
    <property type="entry name" value="Homeodomain-like"/>
    <property type="match status" value="1"/>
</dbReference>
<dbReference type="PANTHER" id="PTHR30055">
    <property type="entry name" value="HTH-TYPE TRANSCRIPTIONAL REGULATOR RUTR"/>
    <property type="match status" value="1"/>
</dbReference>
<dbReference type="InterPro" id="IPR050109">
    <property type="entry name" value="HTH-type_TetR-like_transc_reg"/>
</dbReference>
<evidence type="ECO:0000256" key="3">
    <source>
        <dbReference type="ARBA" id="ARBA00023163"/>
    </source>
</evidence>
<dbReference type="Gene3D" id="1.10.357.10">
    <property type="entry name" value="Tetracycline Repressor, domain 2"/>
    <property type="match status" value="1"/>
</dbReference>
<dbReference type="SUPFAM" id="SSF46689">
    <property type="entry name" value="Homeodomain-like"/>
    <property type="match status" value="1"/>
</dbReference>
<dbReference type="EMBL" id="SLWN01000007">
    <property type="protein sequence ID" value="TCO26263.1"/>
    <property type="molecule type" value="Genomic_DNA"/>
</dbReference>
<keyword evidence="2 4" id="KW-0238">DNA-binding</keyword>
<evidence type="ECO:0000259" key="5">
    <source>
        <dbReference type="PROSITE" id="PS50977"/>
    </source>
</evidence>
<dbReference type="OrthoDB" id="9796019at2"/>
<gene>
    <name evidence="6" type="ORF">EV652_107154</name>
</gene>
<keyword evidence="3" id="KW-0804">Transcription</keyword>
<dbReference type="RefSeq" id="WP_132210920.1">
    <property type="nucleotide sequence ID" value="NZ_SLWN01000007.1"/>
</dbReference>
<evidence type="ECO:0000256" key="1">
    <source>
        <dbReference type="ARBA" id="ARBA00023015"/>
    </source>
</evidence>
<dbReference type="PROSITE" id="PS01081">
    <property type="entry name" value="HTH_TETR_1"/>
    <property type="match status" value="1"/>
</dbReference>
<organism evidence="6 7">
    <name type="scientific">Kribbella steppae</name>
    <dbReference type="NCBI Taxonomy" id="2512223"/>
    <lineage>
        <taxon>Bacteria</taxon>
        <taxon>Bacillati</taxon>
        <taxon>Actinomycetota</taxon>
        <taxon>Actinomycetes</taxon>
        <taxon>Propionibacteriales</taxon>
        <taxon>Kribbellaceae</taxon>
        <taxon>Kribbella</taxon>
    </lineage>
</organism>
<feature type="DNA-binding region" description="H-T-H motif" evidence="4">
    <location>
        <begin position="33"/>
        <end position="52"/>
    </location>
</feature>
<evidence type="ECO:0000313" key="7">
    <source>
        <dbReference type="Proteomes" id="UP000294508"/>
    </source>
</evidence>
<accession>A0A4R2HH17</accession>
<dbReference type="InterPro" id="IPR001647">
    <property type="entry name" value="HTH_TetR"/>
</dbReference>
<keyword evidence="7" id="KW-1185">Reference proteome</keyword>
<dbReference type="PROSITE" id="PS50977">
    <property type="entry name" value="HTH_TETR_2"/>
    <property type="match status" value="1"/>
</dbReference>
<evidence type="ECO:0000256" key="2">
    <source>
        <dbReference type="ARBA" id="ARBA00023125"/>
    </source>
</evidence>
<dbReference type="InterPro" id="IPR011075">
    <property type="entry name" value="TetR_C"/>
</dbReference>
<dbReference type="InterPro" id="IPR036271">
    <property type="entry name" value="Tet_transcr_reg_TetR-rel_C_sf"/>
</dbReference>